<name>B8MPS0_TALSN</name>
<accession>B8MPS0</accession>
<dbReference type="FunCoup" id="B8MPS0">
    <property type="interactions" value="835"/>
</dbReference>
<dbReference type="GO" id="GO:0010181">
    <property type="term" value="F:FMN binding"/>
    <property type="evidence" value="ECO:0007669"/>
    <property type="project" value="InterPro"/>
</dbReference>
<dbReference type="GO" id="GO:0016629">
    <property type="term" value="F:12-oxophytodienoate reductase activity"/>
    <property type="evidence" value="ECO:0007669"/>
    <property type="project" value="UniProtKB-EC"/>
</dbReference>
<keyword evidence="3" id="KW-0560">Oxidoreductase</keyword>
<dbReference type="Proteomes" id="UP000001745">
    <property type="component" value="Unassembled WGS sequence"/>
</dbReference>
<dbReference type="GeneID" id="8106819"/>
<keyword evidence="1" id="KW-0521">NADP</keyword>
<dbReference type="PhylomeDB" id="B8MPS0"/>
<reference evidence="4" key="1">
    <citation type="journal article" date="2015" name="Genome Announc.">
        <title>Genome sequence of the AIDS-associated pathogen Penicillium marneffei (ATCC18224) and its near taxonomic relative Talaromyces stipitatus (ATCC10500).</title>
        <authorList>
            <person name="Nierman W.C."/>
            <person name="Fedorova-Abrams N.D."/>
            <person name="Andrianopoulos A."/>
        </authorList>
    </citation>
    <scope>NUCLEOTIDE SEQUENCE [LARGE SCALE GENOMIC DNA]</scope>
    <source>
        <strain evidence="4">ATCC 10500 / CBS 375.48 / QM 6759 / NRRL 1006</strain>
    </source>
</reference>
<evidence type="ECO:0000313" key="4">
    <source>
        <dbReference type="Proteomes" id="UP000001745"/>
    </source>
</evidence>
<evidence type="ECO:0000256" key="1">
    <source>
        <dbReference type="ARBA" id="ARBA00022857"/>
    </source>
</evidence>
<dbReference type="eggNOG" id="KOG0134">
    <property type="taxonomic scope" value="Eukaryota"/>
</dbReference>
<gene>
    <name evidence="3" type="ORF">TSTA_052290</name>
</gene>
<dbReference type="InParanoid" id="B8MPS0"/>
<dbReference type="SUPFAM" id="SSF51395">
    <property type="entry name" value="FMN-linked oxidoreductases"/>
    <property type="match status" value="1"/>
</dbReference>
<evidence type="ECO:0000313" key="3">
    <source>
        <dbReference type="EMBL" id="EED12706.1"/>
    </source>
</evidence>
<dbReference type="OrthoDB" id="276546at2759"/>
<dbReference type="VEuPathDB" id="FungiDB:TSTA_052290"/>
<dbReference type="HOGENOM" id="CLU_012153_0_0_1"/>
<dbReference type="Gene3D" id="3.20.20.70">
    <property type="entry name" value="Aldolase class I"/>
    <property type="match status" value="1"/>
</dbReference>
<dbReference type="EC" id="1.3.1.42" evidence="3"/>
<dbReference type="InterPro" id="IPR013785">
    <property type="entry name" value="Aldolase_TIM"/>
</dbReference>
<dbReference type="InterPro" id="IPR045247">
    <property type="entry name" value="Oye-like"/>
</dbReference>
<sequence length="514" mass="56663">MSVSCFAAELSDQINGSRGNVPIRAVLTDGAVTVEPTNVTKATSAELALQRISSQPDHGTPDFLFNAGNSRGGETLFRWGGFRMSLVLRWGPQAITAAATVLDDNEALINGLADLFPQTDTIHLSPHLPEISRQTESKMTTLFTPLKVGRVQLSHRIALAPLTRFRNDEITLAPIVPLVKEYYAQRASEPGTLLISEATLISPQAGAYYYVPGIWSEEQIAAWKQITDAVHEKGSYIYAQLWALGRAADPKAMRAQPGAENFEIVSSSPVPLDEGYETPRALTEDEIQQYIKDYAQAAKNAVERAGFDGVELHGANGFLIDQFTQTCVNQRTDRWGGSVENRSRFALEVTKAVIEAVGADRTAIRFSPFSNYQNMGMPDAERESTFAYLARELAKLHVSFVHLIEPRVEGNMDVENPQGSLQFFLDAYADASPVVLAGGYKADNAKEAVEVRYKNRPVIIAFGRAFIANPDLPYRIKKGVEFTPYDRDTFYNAKEARGYTDYPFSEGFVVGVKA</sequence>
<keyword evidence="4" id="KW-1185">Reference proteome</keyword>
<protein>
    <submittedName>
        <fullName evidence="3">N-ethylmaleimide reductase, putative</fullName>
        <ecNumber evidence="3">1.3.1.42</ecNumber>
    </submittedName>
</protein>
<dbReference type="CDD" id="cd02933">
    <property type="entry name" value="OYE_like_FMN"/>
    <property type="match status" value="1"/>
</dbReference>
<dbReference type="STRING" id="441959.B8MPS0"/>
<proteinExistence type="predicted"/>
<organism evidence="3 4">
    <name type="scientific">Talaromyces stipitatus (strain ATCC 10500 / CBS 375.48 / QM 6759 / NRRL 1006)</name>
    <name type="common">Penicillium stipitatum</name>
    <dbReference type="NCBI Taxonomy" id="441959"/>
    <lineage>
        <taxon>Eukaryota</taxon>
        <taxon>Fungi</taxon>
        <taxon>Dikarya</taxon>
        <taxon>Ascomycota</taxon>
        <taxon>Pezizomycotina</taxon>
        <taxon>Eurotiomycetes</taxon>
        <taxon>Eurotiomycetidae</taxon>
        <taxon>Eurotiales</taxon>
        <taxon>Trichocomaceae</taxon>
        <taxon>Talaromyces</taxon>
        <taxon>Talaromyces sect. Talaromyces</taxon>
    </lineage>
</organism>
<feature type="domain" description="NADH:flavin oxidoreductase/NADH oxidase N-terminal" evidence="2">
    <location>
        <begin position="142"/>
        <end position="480"/>
    </location>
</feature>
<dbReference type="PANTHER" id="PTHR22893">
    <property type="entry name" value="NADH OXIDOREDUCTASE-RELATED"/>
    <property type="match status" value="1"/>
</dbReference>
<dbReference type="EMBL" id="EQ962659">
    <property type="protein sequence ID" value="EED12706.1"/>
    <property type="molecule type" value="Genomic_DNA"/>
</dbReference>
<dbReference type="Pfam" id="PF00724">
    <property type="entry name" value="Oxidored_FMN"/>
    <property type="match status" value="1"/>
</dbReference>
<dbReference type="FunFam" id="3.20.20.70:FF:000138">
    <property type="entry name" value="NADPH dehydrogenase 1"/>
    <property type="match status" value="1"/>
</dbReference>
<evidence type="ECO:0000259" key="2">
    <source>
        <dbReference type="Pfam" id="PF00724"/>
    </source>
</evidence>
<dbReference type="AlphaFoldDB" id="B8MPS0"/>
<dbReference type="OMA" id="YMANAVN"/>
<dbReference type="GO" id="GO:0003959">
    <property type="term" value="F:NADPH dehydrogenase activity"/>
    <property type="evidence" value="ECO:0007669"/>
    <property type="project" value="TreeGrafter"/>
</dbReference>
<dbReference type="InterPro" id="IPR001155">
    <property type="entry name" value="OxRdtase_FMN_N"/>
</dbReference>
<dbReference type="PANTHER" id="PTHR22893:SF91">
    <property type="entry name" value="NADPH DEHYDROGENASE 2-RELATED"/>
    <property type="match status" value="1"/>
</dbReference>
<dbReference type="RefSeq" id="XP_002486817.1">
    <property type="nucleotide sequence ID" value="XM_002486772.1"/>
</dbReference>